<dbReference type="AlphaFoldDB" id="A0A7W6DJL1"/>
<dbReference type="InterPro" id="IPR036397">
    <property type="entry name" value="RNaseH_sf"/>
</dbReference>
<dbReference type="Proteomes" id="UP000552757">
    <property type="component" value="Unassembled WGS sequence"/>
</dbReference>
<protein>
    <recommendedName>
        <fullName evidence="3">Exonuclease domain-containing protein</fullName>
    </recommendedName>
</protein>
<name>A0A7W6DJL1_9SPHN</name>
<gene>
    <name evidence="1" type="ORF">GGR44_001451</name>
</gene>
<dbReference type="EMBL" id="JACIEB010000003">
    <property type="protein sequence ID" value="MBB3981792.1"/>
    <property type="molecule type" value="Genomic_DNA"/>
</dbReference>
<sequence length="175" mass="19149">MSIIAIDFEASCLPRHGRSYPIEVGVSSIHGTRNWIIAPHPLWDGWDWTAQAEALHGISRAKVAREGLPAAQVWSELVAAIGPMRPVADSRIDQYWMDLLAQAAGAQTSLTIDHVATLMDEWRVDESMIAQAVATADRAYPFRHRAAADARWLAAVIGGLRPAPSGMAMERELAE</sequence>
<dbReference type="Gene3D" id="3.30.420.10">
    <property type="entry name" value="Ribonuclease H-like superfamily/Ribonuclease H"/>
    <property type="match status" value="1"/>
</dbReference>
<reference evidence="1 2" key="1">
    <citation type="submission" date="2020-08" db="EMBL/GenBank/DDBJ databases">
        <title>Genomic Encyclopedia of Type Strains, Phase IV (KMG-IV): sequencing the most valuable type-strain genomes for metagenomic binning, comparative biology and taxonomic classification.</title>
        <authorList>
            <person name="Goeker M."/>
        </authorList>
    </citation>
    <scope>NUCLEOTIDE SEQUENCE [LARGE SCALE GENOMIC DNA]</scope>
    <source>
        <strain evidence="1 2">DSM 29348</strain>
    </source>
</reference>
<evidence type="ECO:0000313" key="2">
    <source>
        <dbReference type="Proteomes" id="UP000552757"/>
    </source>
</evidence>
<evidence type="ECO:0000313" key="1">
    <source>
        <dbReference type="EMBL" id="MBB3981792.1"/>
    </source>
</evidence>
<keyword evidence="2" id="KW-1185">Reference proteome</keyword>
<organism evidence="1 2">
    <name type="scientific">Sphingobium fontiphilum</name>
    <dbReference type="NCBI Taxonomy" id="944425"/>
    <lineage>
        <taxon>Bacteria</taxon>
        <taxon>Pseudomonadati</taxon>
        <taxon>Pseudomonadota</taxon>
        <taxon>Alphaproteobacteria</taxon>
        <taxon>Sphingomonadales</taxon>
        <taxon>Sphingomonadaceae</taxon>
        <taxon>Sphingobium</taxon>
    </lineage>
</organism>
<dbReference type="InterPro" id="IPR012337">
    <property type="entry name" value="RNaseH-like_sf"/>
</dbReference>
<dbReference type="RefSeq" id="WP_221214309.1">
    <property type="nucleotide sequence ID" value="NZ_JACIEB010000003.1"/>
</dbReference>
<dbReference type="GO" id="GO:0003676">
    <property type="term" value="F:nucleic acid binding"/>
    <property type="evidence" value="ECO:0007669"/>
    <property type="project" value="InterPro"/>
</dbReference>
<dbReference type="SUPFAM" id="SSF53098">
    <property type="entry name" value="Ribonuclease H-like"/>
    <property type="match status" value="1"/>
</dbReference>
<accession>A0A7W6DJL1</accession>
<proteinExistence type="predicted"/>
<comment type="caution">
    <text evidence="1">The sequence shown here is derived from an EMBL/GenBank/DDBJ whole genome shotgun (WGS) entry which is preliminary data.</text>
</comment>
<evidence type="ECO:0008006" key="3">
    <source>
        <dbReference type="Google" id="ProtNLM"/>
    </source>
</evidence>